<accession>A0AAD4PFU2</accession>
<dbReference type="PANTHER" id="PTHR21391:SF0">
    <property type="entry name" value="AT04489P-RELATED"/>
    <property type="match status" value="1"/>
</dbReference>
<keyword evidence="3" id="KW-1185">Reference proteome</keyword>
<organism evidence="2 3">
    <name type="scientific">Drosophila rubida</name>
    <dbReference type="NCBI Taxonomy" id="30044"/>
    <lineage>
        <taxon>Eukaryota</taxon>
        <taxon>Metazoa</taxon>
        <taxon>Ecdysozoa</taxon>
        <taxon>Arthropoda</taxon>
        <taxon>Hexapoda</taxon>
        <taxon>Insecta</taxon>
        <taxon>Pterygota</taxon>
        <taxon>Neoptera</taxon>
        <taxon>Endopterygota</taxon>
        <taxon>Diptera</taxon>
        <taxon>Brachycera</taxon>
        <taxon>Muscomorpha</taxon>
        <taxon>Ephydroidea</taxon>
        <taxon>Drosophilidae</taxon>
        <taxon>Drosophila</taxon>
    </lineage>
</organism>
<evidence type="ECO:0000256" key="1">
    <source>
        <dbReference type="PROSITE-ProRule" id="PRU00339"/>
    </source>
</evidence>
<sequence length="585" mass="68516">FVFEMSNEAFAGVGVGTLQPDLKVWEIVGWTDAQKSNMYTDWGIYFQNTGNLPASVKYLDKALEINPNDTDALRRRSNVKRRQSRAPAAVLDCITAKDIIKRAHPFGFDHKINLELSDALYESNRLEDGLCSLHLNRRLFSYTKGQAVNHRMINITQNIKDALSDVTAPAVYRVIDKMMNVQEVAKRHKKLKSECDVMSILEAEEEFLSPLEKSRRKRHYKIYNHRYLDKLWMDVGFLKEIRENSNLCIKEFVESSTHLKTLADDGYRIVRTFTKMLHTRSPMYCRNSIKGELHQKYQQENLFRIQYQTRRNMFKILRTIRSLIRTNKLQKLKNFVDDVMGNYVTIKTNRIMPWKFEFVNEVYNYLGLARINDYKIPSDMKILTGRQRLMILFKIPTELDFNRKGQFENLLNKRPSTVDPKSEKFKKQSARYEYRMRFAKYPIERSYLYHEYAQAHLDINSFDACCLLARKSIDGKHFEHSDFAVDLMSSNLNGAAEAVRGKNYIWAVLSALVACKAHTILGKVEKQKEMLTEAFKMAKKLKSIDLCLFIDICLKVNTEEIELKRQMMSSDSSIKRKMRRSSSFE</sequence>
<feature type="non-terminal residue" evidence="2">
    <location>
        <position position="585"/>
    </location>
</feature>
<protein>
    <submittedName>
        <fullName evidence="2">Uncharacterized protein</fullName>
    </submittedName>
</protein>
<dbReference type="Gene3D" id="1.25.40.10">
    <property type="entry name" value="Tetratricopeptide repeat domain"/>
    <property type="match status" value="1"/>
</dbReference>
<feature type="repeat" description="TPR" evidence="1">
    <location>
        <begin position="36"/>
        <end position="69"/>
    </location>
</feature>
<dbReference type="InterPro" id="IPR011990">
    <property type="entry name" value="TPR-like_helical_dom_sf"/>
</dbReference>
<dbReference type="SUPFAM" id="SSF48452">
    <property type="entry name" value="TPR-like"/>
    <property type="match status" value="1"/>
</dbReference>
<dbReference type="PROSITE" id="PS50005">
    <property type="entry name" value="TPR"/>
    <property type="match status" value="1"/>
</dbReference>
<keyword evidence="1" id="KW-0802">TPR repeat</keyword>
<evidence type="ECO:0000313" key="2">
    <source>
        <dbReference type="EMBL" id="KAH8358450.1"/>
    </source>
</evidence>
<name>A0AAD4PFU2_9MUSC</name>
<evidence type="ECO:0000313" key="3">
    <source>
        <dbReference type="Proteomes" id="UP001200034"/>
    </source>
</evidence>
<feature type="non-terminal residue" evidence="2">
    <location>
        <position position="1"/>
    </location>
</feature>
<dbReference type="EMBL" id="JAJJHW010003409">
    <property type="protein sequence ID" value="KAH8358450.1"/>
    <property type="molecule type" value="Genomic_DNA"/>
</dbReference>
<reference evidence="2" key="1">
    <citation type="journal article" date="2021" name="Mol. Ecol. Resour.">
        <title>Phylogenomic analyses of the genus Drosophila reveals genomic signals of climate adaptation.</title>
        <authorList>
            <person name="Li F."/>
            <person name="Rane R.V."/>
            <person name="Luria V."/>
            <person name="Xiong Z."/>
            <person name="Chen J."/>
            <person name="Li Z."/>
            <person name="Catullo R.A."/>
            <person name="Griffin P.C."/>
            <person name="Schiffer M."/>
            <person name="Pearce S."/>
            <person name="Lee S.F."/>
            <person name="McElroy K."/>
            <person name="Stocker A."/>
            <person name="Shirriffs J."/>
            <person name="Cockerell F."/>
            <person name="Coppin C."/>
            <person name="Sgro C.M."/>
            <person name="Karger A."/>
            <person name="Cain J.W."/>
            <person name="Weber J.A."/>
            <person name="Santpere G."/>
            <person name="Kirschner M.W."/>
            <person name="Hoffmann A.A."/>
            <person name="Oakeshott J.G."/>
            <person name="Zhang G."/>
        </authorList>
    </citation>
    <scope>NUCLEOTIDE SEQUENCE</scope>
    <source>
        <strain evidence="2">BGI-SZ-2011g</strain>
    </source>
</reference>
<dbReference type="PANTHER" id="PTHR21391">
    <property type="entry name" value="AT04489P-RELATED"/>
    <property type="match status" value="1"/>
</dbReference>
<gene>
    <name evidence="2" type="ORF">KR093_000391</name>
</gene>
<dbReference type="Proteomes" id="UP001200034">
    <property type="component" value="Unassembled WGS sequence"/>
</dbReference>
<dbReference type="InterPro" id="IPR019734">
    <property type="entry name" value="TPR_rpt"/>
</dbReference>
<proteinExistence type="predicted"/>
<comment type="caution">
    <text evidence="2">The sequence shown here is derived from an EMBL/GenBank/DDBJ whole genome shotgun (WGS) entry which is preliminary data.</text>
</comment>
<dbReference type="AlphaFoldDB" id="A0AAD4PFU2"/>